<dbReference type="RefSeq" id="YP_007003960.1">
    <property type="nucleotide sequence ID" value="NC_019495.1"/>
</dbReference>
<dbReference type="OrthoDB" id="18736at10239"/>
<evidence type="ECO:0000313" key="3">
    <source>
        <dbReference type="EMBL" id="QIV66957.1"/>
    </source>
</evidence>
<dbReference type="Proteomes" id="UP000101183">
    <property type="component" value="Segment"/>
</dbReference>
<reference evidence="2 4" key="1">
    <citation type="journal article" date="2013" name="J. Virol.">
        <title>Comparative genomics of carp herpesviruses.</title>
        <authorList>
            <person name="Davison A.J."/>
            <person name="Kurobe T."/>
            <person name="Gatherer D."/>
            <person name="Cunningham C."/>
            <person name="Korf I."/>
            <person name="Fukuda H."/>
            <person name="Hedrick R.P."/>
            <person name="Waltzek T.B."/>
        </authorList>
    </citation>
    <scope>NUCLEOTIDE SEQUENCE [LARGE SCALE GENOMIC DNA]</scope>
    <source>
        <strain evidence="2">ST-J1</strain>
    </source>
</reference>
<dbReference type="KEGG" id="vg:14011372"/>
<feature type="region of interest" description="Disordered" evidence="1">
    <location>
        <begin position="181"/>
        <end position="274"/>
    </location>
</feature>
<reference evidence="3" key="2">
    <citation type="submission" date="2019-10" db="EMBL/GenBank/DDBJ databases">
        <title>The complete genome of Cyprinid herpesvirus 2, a new strain isolated from Allogynogenetic crucian carp.</title>
        <authorList>
            <person name="Jiang Y."/>
            <person name="Wang H."/>
            <person name="Lu L."/>
        </authorList>
    </citation>
    <scope>NUCLEOTIDE SEQUENCE</scope>
    <source>
        <strain evidence="3">YC-01</strain>
    </source>
</reference>
<proteinExistence type="predicted"/>
<evidence type="ECO:0000313" key="4">
    <source>
        <dbReference type="Proteomes" id="UP000101183"/>
    </source>
</evidence>
<sequence length="763" mass="85747">MKRQRTIKLRHYPGQDDDEEDYSVPIKRLLTTTTTTAPSITKRRSSVCTSTDSSPSPSSDDDIITLEKIRRDLEPLPRLLSPVKTRGPFQTQLMRMRSMLLEEQSHVQVCVKRWQTQSKNFMPSSMRSNWNKPGPLGSKLVTLLDAVIANEHYSKCFLLLLIINAPVRVARSLKEWYQLRQASPQQPQPSVPSPQRRQSSSQQPKPAPVHHQEPKPTATKRTPGTFGEINPEIVQKLFKDSKKRKPSVSASSSSSAPTQTTTTPPTPPPPTVNLDDAVDAVIAGVRRDRRCSLIDAIKTWFKQEARSNKSQTVNACRIPELLKTLGVYNTHTKRAIRVKLTKFNLEFNDVDLGALTMNQTVNICISVLQPHVMLNGEAFVAPQRSEEDSDEDSDDEDLDYTPFGSSDCEEDDDEACGRMSYLYPSEDEDSGKESEFDEEAAATTETESFKKETKAELVTERTRVLCSLKRLYTAVDKGLDLSTVAPEERPARKSKTDARKRIKLIDAEKAFVDDEQLTRMFTALRGKATKDYKVPSSITSTAIQTWINAAHDGTKSILDRACKIASTFRRHGGMVDLRASDWMASLIGHTERDLSPSTLKVFLRPDKTDTANLQHIFQQLPGSKELRMLWFNEASDELQSYMVQTGLRKEILSLFHPNRCEHTAAAATVEPTAHASSLVETYVNKTRIRQLNVDECGAGVHTLEQKSFDTNRSSDSINILCDAPQYTSAYFVTFAQRLLRNAIETWNLEPNGPLTSAHFSLEL</sequence>
<feature type="compositionally biased region" description="Acidic residues" evidence="1">
    <location>
        <begin position="387"/>
        <end position="399"/>
    </location>
</feature>
<feature type="region of interest" description="Disordered" evidence="1">
    <location>
        <begin position="382"/>
        <end position="448"/>
    </location>
</feature>
<feature type="compositionally biased region" description="Low complexity" evidence="1">
    <location>
        <begin position="46"/>
        <end position="58"/>
    </location>
</feature>
<feature type="region of interest" description="Disordered" evidence="1">
    <location>
        <begin position="1"/>
        <end position="21"/>
    </location>
</feature>
<dbReference type="EMBL" id="MN593216">
    <property type="protein sequence ID" value="QIV66957.1"/>
    <property type="molecule type" value="Genomic_DNA"/>
</dbReference>
<organism evidence="2 4">
    <name type="scientific">Cyprinid herpesvirus 2</name>
    <name type="common">CyHV-2</name>
    <dbReference type="NCBI Taxonomy" id="317878"/>
    <lineage>
        <taxon>Viruses</taxon>
        <taxon>Duplodnaviria</taxon>
        <taxon>Heunggongvirae</taxon>
        <taxon>Peploviricota</taxon>
        <taxon>Herviviricetes</taxon>
        <taxon>Herpesvirales</taxon>
        <taxon>Alloherpesviridae</taxon>
        <taxon>Cyvirus</taxon>
        <taxon>Cyvirus cyprinidallo2</taxon>
    </lineage>
</organism>
<evidence type="ECO:0000313" key="2">
    <source>
        <dbReference type="EMBL" id="AFJ20566.1"/>
    </source>
</evidence>
<gene>
    <name evidence="2" type="ORF">CyHV2_ORF145</name>
</gene>
<accession>K7PBQ4</accession>
<feature type="region of interest" description="Disordered" evidence="1">
    <location>
        <begin position="33"/>
        <end position="62"/>
    </location>
</feature>
<feature type="compositionally biased region" description="Low complexity" evidence="1">
    <location>
        <begin position="193"/>
        <end position="204"/>
    </location>
</feature>
<evidence type="ECO:0000256" key="1">
    <source>
        <dbReference type="SAM" id="MobiDB-lite"/>
    </source>
</evidence>
<dbReference type="GeneID" id="14011372"/>
<protein>
    <submittedName>
        <fullName evidence="2">Protein ORF145</fullName>
    </submittedName>
</protein>
<name>K7PBQ4_CYHV2</name>
<keyword evidence="4" id="KW-1185">Reference proteome</keyword>
<feature type="compositionally biased region" description="Low complexity" evidence="1">
    <location>
        <begin position="247"/>
        <end position="263"/>
    </location>
</feature>
<feature type="compositionally biased region" description="Basic residues" evidence="1">
    <location>
        <begin position="1"/>
        <end position="11"/>
    </location>
</feature>
<dbReference type="EMBL" id="JQ815364">
    <property type="protein sequence ID" value="AFJ20566.1"/>
    <property type="molecule type" value="Genomic_DNA"/>
</dbReference>
<feature type="compositionally biased region" description="Acidic residues" evidence="1">
    <location>
        <begin position="425"/>
        <end position="440"/>
    </location>
</feature>